<feature type="transmembrane region" description="Helical" evidence="6">
    <location>
        <begin position="96"/>
        <end position="116"/>
    </location>
</feature>
<protein>
    <recommendedName>
        <fullName evidence="7">Rhodopsin domain-containing protein</fullName>
    </recommendedName>
</protein>
<dbReference type="VEuPathDB" id="FungiDB:ATEG_08285"/>
<dbReference type="Pfam" id="PF20684">
    <property type="entry name" value="Fung_rhodopsin"/>
    <property type="match status" value="1"/>
</dbReference>
<evidence type="ECO:0000256" key="5">
    <source>
        <dbReference type="ARBA" id="ARBA00038359"/>
    </source>
</evidence>
<feature type="transmembrane region" description="Helical" evidence="6">
    <location>
        <begin position="17"/>
        <end position="37"/>
    </location>
</feature>
<dbReference type="PANTHER" id="PTHR33048:SF47">
    <property type="entry name" value="INTEGRAL MEMBRANE PROTEIN-RELATED"/>
    <property type="match status" value="1"/>
</dbReference>
<evidence type="ECO:0000259" key="7">
    <source>
        <dbReference type="Pfam" id="PF20684"/>
    </source>
</evidence>
<feature type="transmembrane region" description="Helical" evidence="6">
    <location>
        <begin position="128"/>
        <end position="151"/>
    </location>
</feature>
<name>Q0CDE9_ASPTN</name>
<keyword evidence="3 6" id="KW-1133">Transmembrane helix</keyword>
<evidence type="ECO:0000256" key="4">
    <source>
        <dbReference type="ARBA" id="ARBA00023136"/>
    </source>
</evidence>
<dbReference type="HOGENOM" id="CLU_765272_0_0_1"/>
<evidence type="ECO:0000256" key="1">
    <source>
        <dbReference type="ARBA" id="ARBA00004141"/>
    </source>
</evidence>
<evidence type="ECO:0000256" key="3">
    <source>
        <dbReference type="ARBA" id="ARBA00022989"/>
    </source>
</evidence>
<dbReference type="RefSeq" id="XP_001216906.1">
    <property type="nucleotide sequence ID" value="XM_001216906.1"/>
</dbReference>
<dbReference type="InterPro" id="IPR052337">
    <property type="entry name" value="SAT4-like"/>
</dbReference>
<dbReference type="eggNOG" id="ENOG502T73W">
    <property type="taxonomic scope" value="Eukaryota"/>
</dbReference>
<dbReference type="PANTHER" id="PTHR33048">
    <property type="entry name" value="PTH11-LIKE INTEGRAL MEMBRANE PROTEIN (AFU_ORTHOLOGUE AFUA_5G11245)"/>
    <property type="match status" value="1"/>
</dbReference>
<evidence type="ECO:0000256" key="2">
    <source>
        <dbReference type="ARBA" id="ARBA00022692"/>
    </source>
</evidence>
<dbReference type="OrthoDB" id="4525788at2759"/>
<reference evidence="9" key="1">
    <citation type="submission" date="2005-09" db="EMBL/GenBank/DDBJ databases">
        <title>Annotation of the Aspergillus terreus NIH2624 genome.</title>
        <authorList>
            <person name="Birren B.W."/>
            <person name="Lander E.S."/>
            <person name="Galagan J.E."/>
            <person name="Nusbaum C."/>
            <person name="Devon K."/>
            <person name="Henn M."/>
            <person name="Ma L.-J."/>
            <person name="Jaffe D.B."/>
            <person name="Butler J."/>
            <person name="Alvarez P."/>
            <person name="Gnerre S."/>
            <person name="Grabherr M."/>
            <person name="Kleber M."/>
            <person name="Mauceli E.W."/>
            <person name="Brockman W."/>
            <person name="Rounsley S."/>
            <person name="Young S.K."/>
            <person name="LaButti K."/>
            <person name="Pushparaj V."/>
            <person name="DeCaprio D."/>
            <person name="Crawford M."/>
            <person name="Koehrsen M."/>
            <person name="Engels R."/>
            <person name="Montgomery P."/>
            <person name="Pearson M."/>
            <person name="Howarth C."/>
            <person name="Larson L."/>
            <person name="Luoma S."/>
            <person name="White J."/>
            <person name="Alvarado L."/>
            <person name="Kodira C.D."/>
            <person name="Zeng Q."/>
            <person name="Oleary S."/>
            <person name="Yandava C."/>
            <person name="Denning D.W."/>
            <person name="Nierman W.C."/>
            <person name="Milne T."/>
            <person name="Madden K."/>
        </authorList>
    </citation>
    <scope>NUCLEOTIDE SEQUENCE [LARGE SCALE GENOMIC DNA]</scope>
    <source>
        <strain evidence="9">NIH 2624 / FGSC A1156</strain>
    </source>
</reference>
<feature type="domain" description="Rhodopsin" evidence="7">
    <location>
        <begin position="34"/>
        <end position="302"/>
    </location>
</feature>
<evidence type="ECO:0000313" key="8">
    <source>
        <dbReference type="EMBL" id="EAU31458.1"/>
    </source>
</evidence>
<dbReference type="EMBL" id="CH476605">
    <property type="protein sequence ID" value="EAU31458.1"/>
    <property type="molecule type" value="Genomic_DNA"/>
</dbReference>
<dbReference type="InterPro" id="IPR049326">
    <property type="entry name" value="Rhodopsin_dom_fungi"/>
</dbReference>
<evidence type="ECO:0000256" key="6">
    <source>
        <dbReference type="SAM" id="Phobius"/>
    </source>
</evidence>
<sequence length="368" mass="41054">MESMPKEVNNAGKDYDVTIVAIVLCAVSTVLVFLRFVEKIRLRAVFAEDYVLIPGFLIYIASAAILIRANIDGALGTPIPQVTYHQAEIVGQTGLLIYWLYAPMSGFIRVSILLFYRRLFSPTMPILGIVIWIVLVFQVLFSIAGLILPAVGSRPLYHMWHLRDTATNDNPQQTSQFSYNIGVATFSINLALDVILLILPLFPIATLRLPIRKKLGMAVLFILGAGACFAAAWKLGAYIIELRDQTDPSRLGVSTTGTGKGGVYIPAGSTVSGETLSYFYAAQLEPALAIIGTSLPAIRQLICSCRKPSPQSSQQMEERSSRRYHRRWLHLDRIPTSERALTTDMERQGEIYLPVVEDDREHRFEHRL</sequence>
<dbReference type="STRING" id="341663.Q0CDE9"/>
<proteinExistence type="inferred from homology"/>
<comment type="similarity">
    <text evidence="5">Belongs to the SAT4 family.</text>
</comment>
<keyword evidence="2 6" id="KW-0812">Transmembrane</keyword>
<feature type="transmembrane region" description="Helical" evidence="6">
    <location>
        <begin position="181"/>
        <end position="205"/>
    </location>
</feature>
<dbReference type="GO" id="GO:0016020">
    <property type="term" value="C:membrane"/>
    <property type="evidence" value="ECO:0007669"/>
    <property type="project" value="UniProtKB-SubCell"/>
</dbReference>
<dbReference type="AlphaFoldDB" id="Q0CDE9"/>
<gene>
    <name evidence="8" type="ORF">ATEG_08285</name>
</gene>
<comment type="subcellular location">
    <subcellularLocation>
        <location evidence="1">Membrane</location>
        <topology evidence="1">Multi-pass membrane protein</topology>
    </subcellularLocation>
</comment>
<dbReference type="OMA" id="WLQYEMS"/>
<dbReference type="Proteomes" id="UP000007963">
    <property type="component" value="Unassembled WGS sequence"/>
</dbReference>
<organism evidence="8 9">
    <name type="scientific">Aspergillus terreus (strain NIH 2624 / FGSC A1156)</name>
    <dbReference type="NCBI Taxonomy" id="341663"/>
    <lineage>
        <taxon>Eukaryota</taxon>
        <taxon>Fungi</taxon>
        <taxon>Dikarya</taxon>
        <taxon>Ascomycota</taxon>
        <taxon>Pezizomycotina</taxon>
        <taxon>Eurotiomycetes</taxon>
        <taxon>Eurotiomycetidae</taxon>
        <taxon>Eurotiales</taxon>
        <taxon>Aspergillaceae</taxon>
        <taxon>Aspergillus</taxon>
        <taxon>Aspergillus subgen. Circumdati</taxon>
    </lineage>
</organism>
<feature type="transmembrane region" description="Helical" evidence="6">
    <location>
        <begin position="49"/>
        <end position="71"/>
    </location>
</feature>
<keyword evidence="4 6" id="KW-0472">Membrane</keyword>
<feature type="transmembrane region" description="Helical" evidence="6">
    <location>
        <begin position="217"/>
        <end position="240"/>
    </location>
</feature>
<evidence type="ECO:0000313" key="9">
    <source>
        <dbReference type="Proteomes" id="UP000007963"/>
    </source>
</evidence>
<dbReference type="GeneID" id="4353517"/>
<accession>Q0CDE9</accession>